<protein>
    <recommendedName>
        <fullName evidence="5">Phage minor structual protein GP20</fullName>
    </recommendedName>
</protein>
<evidence type="ECO:0000313" key="4">
    <source>
        <dbReference type="Proteomes" id="UP000635278"/>
    </source>
</evidence>
<gene>
    <name evidence="3" type="ORF">GOB93_07460</name>
</gene>
<evidence type="ECO:0000313" key="3">
    <source>
        <dbReference type="EMBL" id="NHN84482.1"/>
    </source>
</evidence>
<evidence type="ECO:0008006" key="5">
    <source>
        <dbReference type="Google" id="ProtNLM"/>
    </source>
</evidence>
<feature type="coiled-coil region" evidence="1">
    <location>
        <begin position="31"/>
        <end position="72"/>
    </location>
</feature>
<dbReference type="EMBL" id="WOTB01000007">
    <property type="protein sequence ID" value="NHN84482.1"/>
    <property type="molecule type" value="Genomic_DNA"/>
</dbReference>
<feature type="region of interest" description="Disordered" evidence="2">
    <location>
        <begin position="1"/>
        <end position="23"/>
    </location>
</feature>
<organism evidence="3 4">
    <name type="scientific">Acetobacter musti</name>
    <dbReference type="NCBI Taxonomy" id="864732"/>
    <lineage>
        <taxon>Bacteria</taxon>
        <taxon>Pseudomonadati</taxon>
        <taxon>Pseudomonadota</taxon>
        <taxon>Alphaproteobacteria</taxon>
        <taxon>Acetobacterales</taxon>
        <taxon>Acetobacteraceae</taxon>
        <taxon>Acetobacter</taxon>
    </lineage>
</organism>
<comment type="caution">
    <text evidence="3">The sequence shown here is derived from an EMBL/GenBank/DDBJ whole genome shotgun (WGS) entry which is preliminary data.</text>
</comment>
<dbReference type="Proteomes" id="UP000635278">
    <property type="component" value="Unassembled WGS sequence"/>
</dbReference>
<name>A0ABX0JMM2_9PROT</name>
<proteinExistence type="predicted"/>
<accession>A0ABX0JMM2</accession>
<keyword evidence="1" id="KW-0175">Coiled coil</keyword>
<keyword evidence="4" id="KW-1185">Reference proteome</keyword>
<dbReference type="InterPro" id="IPR009636">
    <property type="entry name" value="SCAF"/>
</dbReference>
<dbReference type="RefSeq" id="WP_173582872.1">
    <property type="nucleotide sequence ID" value="NZ_WOTB01000007.1"/>
</dbReference>
<evidence type="ECO:0000256" key="1">
    <source>
        <dbReference type="SAM" id="Coils"/>
    </source>
</evidence>
<reference evidence="3 4" key="1">
    <citation type="journal article" date="2020" name="Int. J. Syst. Evol. Microbiol.">
        <title>Novel acetic acid bacteria from cider fermentations: Acetobacter conturbans sp. nov. and Acetobacter fallax sp. nov.</title>
        <authorList>
            <person name="Sombolestani A.S."/>
            <person name="Cleenwerck I."/>
            <person name="Cnockaert M."/>
            <person name="Borremans W."/>
            <person name="Wieme A.D."/>
            <person name="De Vuyst L."/>
            <person name="Vandamme P."/>
        </authorList>
    </citation>
    <scope>NUCLEOTIDE SEQUENCE [LARGE SCALE GENOMIC DNA]</scope>
    <source>
        <strain evidence="3 4">LMG 30640</strain>
    </source>
</reference>
<dbReference type="Pfam" id="PF06810">
    <property type="entry name" value="Phage_scaffold"/>
    <property type="match status" value="1"/>
</dbReference>
<sequence length="188" mass="20046">MKLFERITCSPEEGGSGEANPLNRSAADSVADAFSNQLAQTQADLAEARARNAAMEAELERARVEVSSANEIRAAEIAEVRRSAAIKAAAVTSGLVDMDCLPLLDTSGVSVDSDGNVIGVDEAFSELKTRKPFLFPSRDKEGKSTGTAKFVAAPRVKAAGPTSVREMTESDYKASLKKIAPSYSRRYN</sequence>
<evidence type="ECO:0000256" key="2">
    <source>
        <dbReference type="SAM" id="MobiDB-lite"/>
    </source>
</evidence>